<evidence type="ECO:0000256" key="2">
    <source>
        <dbReference type="ARBA" id="ARBA00022723"/>
    </source>
</evidence>
<dbReference type="PROSITE" id="PS50071">
    <property type="entry name" value="HOMEOBOX_2"/>
    <property type="match status" value="1"/>
</dbReference>
<dbReference type="GO" id="GO:0000977">
    <property type="term" value="F:RNA polymerase II transcription regulatory region sequence-specific DNA binding"/>
    <property type="evidence" value="ECO:0007669"/>
    <property type="project" value="TreeGrafter"/>
</dbReference>
<keyword evidence="6 9" id="KW-0238">DNA-binding</keyword>
<keyword evidence="4 10" id="KW-0862">Zinc</keyword>
<evidence type="ECO:0000256" key="6">
    <source>
        <dbReference type="ARBA" id="ARBA00023125"/>
    </source>
</evidence>
<proteinExistence type="predicted"/>
<evidence type="ECO:0000256" key="10">
    <source>
        <dbReference type="PROSITE-ProRule" id="PRU00125"/>
    </source>
</evidence>
<feature type="domain" description="LIM zinc-binding" evidence="13">
    <location>
        <begin position="46"/>
        <end position="105"/>
    </location>
</feature>
<evidence type="ECO:0000256" key="1">
    <source>
        <dbReference type="ARBA" id="ARBA00004123"/>
    </source>
</evidence>
<feature type="region of interest" description="Disordered" evidence="12">
    <location>
        <begin position="237"/>
        <end position="260"/>
    </location>
</feature>
<dbReference type="Gene3D" id="2.10.110.10">
    <property type="entry name" value="Cysteine Rich Protein"/>
    <property type="match status" value="2"/>
</dbReference>
<feature type="domain" description="Homeobox" evidence="14">
    <location>
        <begin position="185"/>
        <end position="233"/>
    </location>
</feature>
<dbReference type="SUPFAM" id="SSF46689">
    <property type="entry name" value="Homeodomain-like"/>
    <property type="match status" value="1"/>
</dbReference>
<dbReference type="Gene3D" id="1.10.10.60">
    <property type="entry name" value="Homeodomain-like"/>
    <property type="match status" value="1"/>
</dbReference>
<keyword evidence="2 10" id="KW-0479">Metal-binding</keyword>
<dbReference type="InterPro" id="IPR001781">
    <property type="entry name" value="Znf_LIM"/>
</dbReference>
<dbReference type="SUPFAM" id="SSF57716">
    <property type="entry name" value="Glucocorticoid receptor-like (DNA-binding domain)"/>
    <property type="match status" value="2"/>
</dbReference>
<dbReference type="PANTHER" id="PTHR24208">
    <property type="entry name" value="LIM/HOMEOBOX PROTEIN LHX"/>
    <property type="match status" value="1"/>
</dbReference>
<dbReference type="AlphaFoldDB" id="A0A183SKC3"/>
<reference evidence="15" key="1">
    <citation type="submission" date="2016-06" db="UniProtKB">
        <authorList>
            <consortium name="WormBaseParasite"/>
        </authorList>
    </citation>
    <scope>IDENTIFICATION</scope>
</reference>
<evidence type="ECO:0000256" key="12">
    <source>
        <dbReference type="SAM" id="MobiDB-lite"/>
    </source>
</evidence>
<dbReference type="GO" id="GO:0046872">
    <property type="term" value="F:metal ion binding"/>
    <property type="evidence" value="ECO:0007669"/>
    <property type="project" value="UniProtKB-KW"/>
</dbReference>
<dbReference type="PANTHER" id="PTHR24208:SF128">
    <property type="entry name" value="LIM3, ISOFORM G"/>
    <property type="match status" value="1"/>
</dbReference>
<protein>
    <submittedName>
        <fullName evidence="15">LIM domain protein</fullName>
    </submittedName>
</protein>
<dbReference type="PROSITE" id="PS00478">
    <property type="entry name" value="LIM_DOMAIN_1"/>
    <property type="match status" value="2"/>
</dbReference>
<dbReference type="GO" id="GO:0000981">
    <property type="term" value="F:DNA-binding transcription factor activity, RNA polymerase II-specific"/>
    <property type="evidence" value="ECO:0007669"/>
    <property type="project" value="TreeGrafter"/>
</dbReference>
<comment type="subcellular location">
    <subcellularLocation>
        <location evidence="1 9 11">Nucleus</location>
    </subcellularLocation>
</comment>
<accession>A0A183SKC3</accession>
<keyword evidence="5 10" id="KW-0440">LIM domain</keyword>
<evidence type="ECO:0000256" key="5">
    <source>
        <dbReference type="ARBA" id="ARBA00023038"/>
    </source>
</evidence>
<dbReference type="SMART" id="SM00132">
    <property type="entry name" value="LIM"/>
    <property type="match status" value="2"/>
</dbReference>
<dbReference type="WBParaSite" id="SSLN_0000482601-mRNA-1">
    <property type="protein sequence ID" value="SSLN_0000482601-mRNA-1"/>
    <property type="gene ID" value="SSLN_0000482601"/>
</dbReference>
<dbReference type="GO" id="GO:0030182">
    <property type="term" value="P:neuron differentiation"/>
    <property type="evidence" value="ECO:0007669"/>
    <property type="project" value="TreeGrafter"/>
</dbReference>
<keyword evidence="3" id="KW-0677">Repeat</keyword>
<evidence type="ECO:0000256" key="3">
    <source>
        <dbReference type="ARBA" id="ARBA00022737"/>
    </source>
</evidence>
<dbReference type="SMART" id="SM00389">
    <property type="entry name" value="HOX"/>
    <property type="match status" value="1"/>
</dbReference>
<evidence type="ECO:0000259" key="14">
    <source>
        <dbReference type="PROSITE" id="PS50071"/>
    </source>
</evidence>
<evidence type="ECO:0000313" key="15">
    <source>
        <dbReference type="WBParaSite" id="SSLN_0000482601-mRNA-1"/>
    </source>
</evidence>
<feature type="domain" description="LIM zinc-binding" evidence="13">
    <location>
        <begin position="106"/>
        <end position="168"/>
    </location>
</feature>
<dbReference type="FunFam" id="2.10.110.10:FF:000032">
    <property type="entry name" value="LIM/homeobox protein Lhx3"/>
    <property type="match status" value="1"/>
</dbReference>
<dbReference type="GO" id="GO:0005634">
    <property type="term" value="C:nucleus"/>
    <property type="evidence" value="ECO:0007669"/>
    <property type="project" value="UniProtKB-SubCell"/>
</dbReference>
<evidence type="ECO:0000259" key="13">
    <source>
        <dbReference type="PROSITE" id="PS50023"/>
    </source>
</evidence>
<evidence type="ECO:0000256" key="9">
    <source>
        <dbReference type="PROSITE-ProRule" id="PRU00108"/>
    </source>
</evidence>
<evidence type="ECO:0000256" key="8">
    <source>
        <dbReference type="ARBA" id="ARBA00023242"/>
    </source>
</evidence>
<keyword evidence="8 9" id="KW-0539">Nucleus</keyword>
<dbReference type="InterPro" id="IPR050453">
    <property type="entry name" value="LIM_Homeobox_TF"/>
</dbReference>
<dbReference type="Pfam" id="PF00046">
    <property type="entry name" value="Homeodomain"/>
    <property type="match status" value="1"/>
</dbReference>
<dbReference type="Pfam" id="PF00412">
    <property type="entry name" value="LIM"/>
    <property type="match status" value="2"/>
</dbReference>
<evidence type="ECO:0000256" key="7">
    <source>
        <dbReference type="ARBA" id="ARBA00023155"/>
    </source>
</evidence>
<dbReference type="InterPro" id="IPR009057">
    <property type="entry name" value="Homeodomain-like_sf"/>
</dbReference>
<organism evidence="15">
    <name type="scientific">Schistocephalus solidus</name>
    <name type="common">Tapeworm</name>
    <dbReference type="NCBI Taxonomy" id="70667"/>
    <lineage>
        <taxon>Eukaryota</taxon>
        <taxon>Metazoa</taxon>
        <taxon>Spiralia</taxon>
        <taxon>Lophotrochozoa</taxon>
        <taxon>Platyhelminthes</taxon>
        <taxon>Cestoda</taxon>
        <taxon>Eucestoda</taxon>
        <taxon>Diphyllobothriidea</taxon>
        <taxon>Diphyllobothriidae</taxon>
        <taxon>Schistocephalus</taxon>
    </lineage>
</organism>
<sequence>LLKLHPQHPVAFHLISRLSNSQWLLWFPVTDENKVHCLSLSLFLVPTCSRCGDKVNERTLIRVLDQFWHARCMYCPDCGISLGSKCFFRDGEVYCKEDFFRRFGTKCASCEEGIPPSEVVRKAHNHVYHLDCFVCYSCSRPFNTGDEFYLLGNRRLMCKEDFNMVKAQGKSKNNCYNAFTSELENVNKRPRTTITAKQLEALKKAYAEGAKPSRHVREQLSAETGLEMRVVQILGSSLGGQRKNGQSSSLSPPEESVTGGLTRQKVFARSIGNCLLSSHQTQPSTGNHRQIDVMVSIG</sequence>
<name>A0A183SKC3_SCHSO</name>
<keyword evidence="7 9" id="KW-0371">Homeobox</keyword>
<evidence type="ECO:0000256" key="4">
    <source>
        <dbReference type="ARBA" id="ARBA00022833"/>
    </source>
</evidence>
<dbReference type="InterPro" id="IPR001356">
    <property type="entry name" value="HD"/>
</dbReference>
<dbReference type="PROSITE" id="PS50023">
    <property type="entry name" value="LIM_DOMAIN_2"/>
    <property type="match status" value="2"/>
</dbReference>
<evidence type="ECO:0000256" key="11">
    <source>
        <dbReference type="RuleBase" id="RU000682"/>
    </source>
</evidence>
<feature type="DNA-binding region" description="Homeobox" evidence="9">
    <location>
        <begin position="187"/>
        <end position="234"/>
    </location>
</feature>
<dbReference type="CDD" id="cd00086">
    <property type="entry name" value="homeodomain"/>
    <property type="match status" value="1"/>
</dbReference>